<protein>
    <submittedName>
        <fullName evidence="1">Uncharacterized protein</fullName>
    </submittedName>
</protein>
<organism evidence="1">
    <name type="scientific">marine sediment metagenome</name>
    <dbReference type="NCBI Taxonomy" id="412755"/>
    <lineage>
        <taxon>unclassified sequences</taxon>
        <taxon>metagenomes</taxon>
        <taxon>ecological metagenomes</taxon>
    </lineage>
</organism>
<sequence>MARSTTPIPYQLSTASALTGLMLLRVRAIHCPNGLQSVIKQYLYCLGLNAGGYQLSTLNMLADMPYRFIGFTKCGSHANTYGVG</sequence>
<dbReference type="AlphaFoldDB" id="A0A0F9YHQ6"/>
<evidence type="ECO:0000313" key="1">
    <source>
        <dbReference type="EMBL" id="KKO03964.1"/>
    </source>
</evidence>
<reference evidence="1" key="1">
    <citation type="journal article" date="2015" name="Nature">
        <title>Complex archaea that bridge the gap between prokaryotes and eukaryotes.</title>
        <authorList>
            <person name="Spang A."/>
            <person name="Saw J.H."/>
            <person name="Jorgensen S.L."/>
            <person name="Zaremba-Niedzwiedzka K."/>
            <person name="Martijn J."/>
            <person name="Lind A.E."/>
            <person name="van Eijk R."/>
            <person name="Schleper C."/>
            <person name="Guy L."/>
            <person name="Ettema T.J."/>
        </authorList>
    </citation>
    <scope>NUCLEOTIDE SEQUENCE</scope>
</reference>
<dbReference type="EMBL" id="LAZR01000024">
    <property type="protein sequence ID" value="KKO03964.1"/>
    <property type="molecule type" value="Genomic_DNA"/>
</dbReference>
<accession>A0A0F9YHQ6</accession>
<name>A0A0F9YHQ6_9ZZZZ</name>
<gene>
    <name evidence="1" type="ORF">LCGC14_0088530</name>
</gene>
<comment type="caution">
    <text evidence="1">The sequence shown here is derived from an EMBL/GenBank/DDBJ whole genome shotgun (WGS) entry which is preliminary data.</text>
</comment>
<proteinExistence type="predicted"/>